<evidence type="ECO:0000256" key="3">
    <source>
        <dbReference type="ARBA" id="ARBA00004959"/>
    </source>
</evidence>
<keyword evidence="8" id="KW-0704">Schiff base</keyword>
<dbReference type="InterPro" id="IPR018225">
    <property type="entry name" value="Transaldolase_AS"/>
</dbReference>
<dbReference type="GO" id="GO:0006098">
    <property type="term" value="P:pentose-phosphate shunt"/>
    <property type="evidence" value="ECO:0007669"/>
    <property type="project" value="UniProtKB-UniPathway"/>
</dbReference>
<comment type="catalytic activity">
    <reaction evidence="9">
        <text>D-sedoheptulose 7-phosphate + D-glyceraldehyde 3-phosphate = D-erythrose 4-phosphate + beta-D-fructose 6-phosphate</text>
        <dbReference type="Rhea" id="RHEA:17053"/>
        <dbReference type="ChEBI" id="CHEBI:16897"/>
        <dbReference type="ChEBI" id="CHEBI:57483"/>
        <dbReference type="ChEBI" id="CHEBI:57634"/>
        <dbReference type="ChEBI" id="CHEBI:59776"/>
        <dbReference type="EC" id="2.2.1.2"/>
    </reaction>
</comment>
<evidence type="ECO:0000313" key="10">
    <source>
        <dbReference type="EMBL" id="VAW08583.1"/>
    </source>
</evidence>
<dbReference type="CDD" id="cd00955">
    <property type="entry name" value="Transaldolase_like"/>
    <property type="match status" value="1"/>
</dbReference>
<reference evidence="10" key="1">
    <citation type="submission" date="2018-06" db="EMBL/GenBank/DDBJ databases">
        <authorList>
            <person name="Zhirakovskaya E."/>
        </authorList>
    </citation>
    <scope>NUCLEOTIDE SEQUENCE</scope>
</reference>
<evidence type="ECO:0000256" key="7">
    <source>
        <dbReference type="ARBA" id="ARBA00023126"/>
    </source>
</evidence>
<dbReference type="PROSITE" id="PS00958">
    <property type="entry name" value="TRANSALDOLASE_2"/>
    <property type="match status" value="1"/>
</dbReference>
<evidence type="ECO:0000256" key="5">
    <source>
        <dbReference type="ARBA" id="ARBA00022490"/>
    </source>
</evidence>
<dbReference type="GO" id="GO:0004801">
    <property type="term" value="F:transaldolase activity"/>
    <property type="evidence" value="ECO:0007669"/>
    <property type="project" value="UniProtKB-EC"/>
</dbReference>
<comment type="pathway">
    <text evidence="3">Carbohydrate degradation; pentose phosphate pathway.</text>
</comment>
<dbReference type="PANTHER" id="PTHR10683:SF31">
    <property type="entry name" value="TRANSALDOLASE"/>
    <property type="match status" value="1"/>
</dbReference>
<dbReference type="EC" id="2.2.1.2" evidence="10"/>
<sequence length="321" mass="33949">TSNPSIFEKAIAGSDLYDEQLASLGGLDPQAAFETLAVADIQHAADILAGVFDSSGGNDGYVSLEVSPRLAHDTAATIADAMRLWNVVNRPNLMVKVPATKAGIPAIEELTAAGVNVNATLMFSLEHYEDVASAYVRGAERASDPSTLASVASFFVSRVDSATDAALENVGTEDALRLRGKAAVANAKLAYRRYGEIFNGRPFASLRARGTRPQRVLWASTSTKNPSYSDVMYIEELIGKNTVNTAPPDTIEAFLDHGTVRADSLCDQVEEAQILIASLPDVGVDFDAITSELQVAGVAAFSAAFDTLLAAIVRKQPGTLV</sequence>
<dbReference type="GO" id="GO:0005737">
    <property type="term" value="C:cytoplasm"/>
    <property type="evidence" value="ECO:0007669"/>
    <property type="project" value="UniProtKB-SubCell"/>
</dbReference>
<dbReference type="NCBIfam" id="NF002881">
    <property type="entry name" value="PRK03343.1"/>
    <property type="match status" value="1"/>
</dbReference>
<evidence type="ECO:0000256" key="1">
    <source>
        <dbReference type="ARBA" id="ARBA00003518"/>
    </source>
</evidence>
<dbReference type="InterPro" id="IPR004732">
    <property type="entry name" value="Transaldolase_2"/>
</dbReference>
<comment type="function">
    <text evidence="1">Transaldolase is important for the balance of metabolites in the pentose-phosphate pathway.</text>
</comment>
<dbReference type="InterPro" id="IPR001585">
    <property type="entry name" value="TAL/FSA"/>
</dbReference>
<keyword evidence="7" id="KW-0570">Pentose shunt</keyword>
<dbReference type="EMBL" id="UOEI01000613">
    <property type="protein sequence ID" value="VAW08583.1"/>
    <property type="molecule type" value="Genomic_DNA"/>
</dbReference>
<dbReference type="SUPFAM" id="SSF51569">
    <property type="entry name" value="Aldolase"/>
    <property type="match status" value="1"/>
</dbReference>
<dbReference type="HAMAP" id="MF_00493">
    <property type="entry name" value="Transaldolase_2"/>
    <property type="match status" value="1"/>
</dbReference>
<keyword evidence="5" id="KW-0963">Cytoplasm</keyword>
<dbReference type="Gene3D" id="3.20.20.70">
    <property type="entry name" value="Aldolase class I"/>
    <property type="match status" value="1"/>
</dbReference>
<dbReference type="PIRSF" id="PIRSF036915">
    <property type="entry name" value="Trnald_Bac_Plnt"/>
    <property type="match status" value="1"/>
</dbReference>
<dbReference type="UniPathway" id="UPA00115"/>
<dbReference type="InterPro" id="IPR013785">
    <property type="entry name" value="Aldolase_TIM"/>
</dbReference>
<comment type="subcellular location">
    <subcellularLocation>
        <location evidence="2">Cytoplasm</location>
    </subcellularLocation>
</comment>
<evidence type="ECO:0000256" key="8">
    <source>
        <dbReference type="ARBA" id="ARBA00023270"/>
    </source>
</evidence>
<keyword evidence="6 10" id="KW-0808">Transferase</keyword>
<dbReference type="PANTHER" id="PTHR10683">
    <property type="entry name" value="TRANSALDOLASE"/>
    <property type="match status" value="1"/>
</dbReference>
<name>A0A3B0SX79_9ZZZZ</name>
<feature type="non-terminal residue" evidence="10">
    <location>
        <position position="1"/>
    </location>
</feature>
<accession>A0A3B0SX79</accession>
<dbReference type="NCBIfam" id="TIGR00876">
    <property type="entry name" value="tal_mycobact"/>
    <property type="match status" value="1"/>
</dbReference>
<gene>
    <name evidence="10" type="ORF">MNBD_ACTINO01-2323</name>
</gene>
<dbReference type="AlphaFoldDB" id="A0A3B0SX79"/>
<evidence type="ECO:0000256" key="2">
    <source>
        <dbReference type="ARBA" id="ARBA00004496"/>
    </source>
</evidence>
<evidence type="ECO:0000256" key="4">
    <source>
        <dbReference type="ARBA" id="ARBA00008426"/>
    </source>
</evidence>
<evidence type="ECO:0000256" key="6">
    <source>
        <dbReference type="ARBA" id="ARBA00022679"/>
    </source>
</evidence>
<comment type="similarity">
    <text evidence="4">Belongs to the transaldolase family. Type 2 subfamily.</text>
</comment>
<proteinExistence type="inferred from homology"/>
<dbReference type="GO" id="GO:0005975">
    <property type="term" value="P:carbohydrate metabolic process"/>
    <property type="evidence" value="ECO:0007669"/>
    <property type="project" value="InterPro"/>
</dbReference>
<evidence type="ECO:0000256" key="9">
    <source>
        <dbReference type="ARBA" id="ARBA00048810"/>
    </source>
</evidence>
<protein>
    <submittedName>
        <fullName evidence="10">Transaldolase</fullName>
        <ecNumber evidence="10">2.2.1.2</ecNumber>
    </submittedName>
</protein>
<dbReference type="Pfam" id="PF00923">
    <property type="entry name" value="TAL_FSA"/>
    <property type="match status" value="1"/>
</dbReference>
<organism evidence="10">
    <name type="scientific">hydrothermal vent metagenome</name>
    <dbReference type="NCBI Taxonomy" id="652676"/>
    <lineage>
        <taxon>unclassified sequences</taxon>
        <taxon>metagenomes</taxon>
        <taxon>ecological metagenomes</taxon>
    </lineage>
</organism>